<keyword evidence="5" id="KW-1185">Reference proteome</keyword>
<evidence type="ECO:0000256" key="2">
    <source>
        <dbReference type="ARBA" id="ARBA00023242"/>
    </source>
</evidence>
<evidence type="ECO:0000256" key="1">
    <source>
        <dbReference type="ARBA" id="ARBA00004123"/>
    </source>
</evidence>
<dbReference type="CDD" id="cd22906">
    <property type="entry name" value="HFD_DRAP1"/>
    <property type="match status" value="1"/>
</dbReference>
<dbReference type="Proteomes" id="UP000185944">
    <property type="component" value="Unassembled WGS sequence"/>
</dbReference>
<dbReference type="RefSeq" id="XP_067544324.1">
    <property type="nucleotide sequence ID" value="XM_067688227.1"/>
</dbReference>
<dbReference type="Gene3D" id="1.10.20.10">
    <property type="entry name" value="Histone, subunit A"/>
    <property type="match status" value="1"/>
</dbReference>
<reference evidence="4 5" key="1">
    <citation type="submission" date="2016-02" db="EMBL/GenBank/DDBJ databases">
        <title>Discovery of a natural microsporidian pathogen with a broad tissue tropism in Caenorhabditis elegans.</title>
        <authorList>
            <person name="Luallen R.J."/>
            <person name="Reinke A.W."/>
            <person name="Tong L."/>
            <person name="Botts M.R."/>
            <person name="Felix M.-A."/>
            <person name="Troemel E.R."/>
        </authorList>
    </citation>
    <scope>NUCLEOTIDE SEQUENCE [LARGE SCALE GENOMIC DNA]</scope>
    <source>
        <strain evidence="4 5">JUm2807</strain>
    </source>
</reference>
<dbReference type="InterPro" id="IPR009072">
    <property type="entry name" value="Histone-fold"/>
</dbReference>
<dbReference type="GO" id="GO:0001046">
    <property type="term" value="F:core promoter sequence-specific DNA binding"/>
    <property type="evidence" value="ECO:0007669"/>
    <property type="project" value="TreeGrafter"/>
</dbReference>
<dbReference type="AlphaFoldDB" id="A0A177ED74"/>
<dbReference type="GeneID" id="93647159"/>
<accession>A0A177ED74</accession>
<dbReference type="Pfam" id="PF00808">
    <property type="entry name" value="CBFD_NFYB_HMF"/>
    <property type="match status" value="1"/>
</dbReference>
<dbReference type="GO" id="GO:0016251">
    <property type="term" value="F:RNA polymerase II general transcription initiation factor activity"/>
    <property type="evidence" value="ECO:0007669"/>
    <property type="project" value="TreeGrafter"/>
</dbReference>
<gene>
    <name evidence="4" type="ORF">NEDG_00809</name>
</gene>
<dbReference type="InterPro" id="IPR003958">
    <property type="entry name" value="CBFA_NFYB_domain"/>
</dbReference>
<name>A0A177ED74_9MICR</name>
<dbReference type="STRING" id="1805483.A0A177ED74"/>
<proteinExistence type="predicted"/>
<comment type="subcellular location">
    <subcellularLocation>
        <location evidence="1">Nucleus</location>
    </subcellularLocation>
</comment>
<dbReference type="PANTHER" id="PTHR10252">
    <property type="entry name" value="HISTONE-LIKE TRANSCRIPTION FACTOR CCAAT-RELATED"/>
    <property type="match status" value="1"/>
</dbReference>
<dbReference type="InterPro" id="IPR050568">
    <property type="entry name" value="Transcr_DNA_Rep_Reg"/>
</dbReference>
<comment type="caution">
    <text evidence="4">The sequence shown here is derived from an EMBL/GenBank/DDBJ whole genome shotgun (WGS) entry which is preliminary data.</text>
</comment>
<dbReference type="VEuPathDB" id="MicrosporidiaDB:NEDG_00809"/>
<dbReference type="GO" id="GO:0046982">
    <property type="term" value="F:protein heterodimerization activity"/>
    <property type="evidence" value="ECO:0007669"/>
    <property type="project" value="InterPro"/>
</dbReference>
<dbReference type="PANTHER" id="PTHR10252:SF5">
    <property type="entry name" value="DR1-ASSOCIATED COREPRESSOR"/>
    <property type="match status" value="1"/>
</dbReference>
<dbReference type="EMBL" id="LTDL01000040">
    <property type="protein sequence ID" value="OAG29676.1"/>
    <property type="molecule type" value="Genomic_DNA"/>
</dbReference>
<sequence length="96" mass="10898">MEDTKASELKRKTKCRFPIARIKKIMQFDEEVGKVSISAPIVISHAIELFLIDLLKDLETDAKSKSSKKVVLSHLEHCIQTNPKLSFLSSLFPTKK</sequence>
<organism evidence="4 5">
    <name type="scientific">Nematocida displodere</name>
    <dbReference type="NCBI Taxonomy" id="1805483"/>
    <lineage>
        <taxon>Eukaryota</taxon>
        <taxon>Fungi</taxon>
        <taxon>Fungi incertae sedis</taxon>
        <taxon>Microsporidia</taxon>
        <taxon>Nematocida</taxon>
    </lineage>
</organism>
<protein>
    <recommendedName>
        <fullName evidence="3">Transcription factor CBF/NF-Y/archaeal histone domain-containing protein</fullName>
    </recommendedName>
</protein>
<keyword evidence="2" id="KW-0539">Nucleus</keyword>
<dbReference type="OrthoDB" id="653904at2759"/>
<evidence type="ECO:0000313" key="5">
    <source>
        <dbReference type="Proteomes" id="UP000185944"/>
    </source>
</evidence>
<evidence type="ECO:0000259" key="3">
    <source>
        <dbReference type="Pfam" id="PF00808"/>
    </source>
</evidence>
<feature type="domain" description="Transcription factor CBF/NF-Y/archaeal histone" evidence="3">
    <location>
        <begin position="16"/>
        <end position="79"/>
    </location>
</feature>
<evidence type="ECO:0000313" key="4">
    <source>
        <dbReference type="EMBL" id="OAG29676.1"/>
    </source>
</evidence>
<dbReference type="GO" id="GO:0005634">
    <property type="term" value="C:nucleus"/>
    <property type="evidence" value="ECO:0007669"/>
    <property type="project" value="UniProtKB-SubCell"/>
</dbReference>
<dbReference type="SUPFAM" id="SSF47113">
    <property type="entry name" value="Histone-fold"/>
    <property type="match status" value="1"/>
</dbReference>